<keyword evidence="3" id="KW-1185">Reference proteome</keyword>
<evidence type="ECO:0000313" key="3">
    <source>
        <dbReference type="Proteomes" id="UP001596138"/>
    </source>
</evidence>
<evidence type="ECO:0000259" key="1">
    <source>
        <dbReference type="Pfam" id="PF11716"/>
    </source>
</evidence>
<dbReference type="Proteomes" id="UP001596138">
    <property type="component" value="Unassembled WGS sequence"/>
</dbReference>
<dbReference type="InterPro" id="IPR017517">
    <property type="entry name" value="Maleyloyr_isom"/>
</dbReference>
<dbReference type="InterPro" id="IPR034660">
    <property type="entry name" value="DinB/YfiT-like"/>
</dbReference>
<keyword evidence="2" id="KW-0413">Isomerase</keyword>
<dbReference type="SUPFAM" id="SSF109854">
    <property type="entry name" value="DinB/YfiT-like putative metalloenzymes"/>
    <property type="match status" value="1"/>
</dbReference>
<sequence length="245" mass="26507">MSTTTSEVAAVDHDTWMDLATTEYARLVALLRDLAPADWARPTDCTEWDVRAMVAHLVGAAEGNARIRESVRQAVVGRRRFPREVLVDSINCVQVADRADRAAAELVADLEDAGRRGVAARRRIPGFVRAVVVPMGPPLGTKPVGYLMDRIYTRDAWMHRIDIARATGRDPVVTADHDGVLVADLVAEWATLHDEPFDLVLTGPAGLRRSRGADGARLELDAVEFARCAAGRAPAAGLLGVAVPF</sequence>
<reference evidence="3" key="1">
    <citation type="journal article" date="2019" name="Int. J. Syst. Evol. Microbiol.">
        <title>The Global Catalogue of Microorganisms (GCM) 10K type strain sequencing project: providing services to taxonomists for standard genome sequencing and annotation.</title>
        <authorList>
            <consortium name="The Broad Institute Genomics Platform"/>
            <consortium name="The Broad Institute Genome Sequencing Center for Infectious Disease"/>
            <person name="Wu L."/>
            <person name="Ma J."/>
        </authorList>
    </citation>
    <scope>NUCLEOTIDE SEQUENCE [LARGE SCALE GENOMIC DNA]</scope>
    <source>
        <strain evidence="3">CGMCC 4.7317</strain>
    </source>
</reference>
<dbReference type="InterPro" id="IPR024344">
    <property type="entry name" value="MDMPI_metal-binding"/>
</dbReference>
<organism evidence="2 3">
    <name type="scientific">Longivirga aurantiaca</name>
    <dbReference type="NCBI Taxonomy" id="1837743"/>
    <lineage>
        <taxon>Bacteria</taxon>
        <taxon>Bacillati</taxon>
        <taxon>Actinomycetota</taxon>
        <taxon>Actinomycetes</taxon>
        <taxon>Sporichthyales</taxon>
        <taxon>Sporichthyaceae</taxon>
        <taxon>Longivirga</taxon>
    </lineage>
</organism>
<dbReference type="RefSeq" id="WP_386769036.1">
    <property type="nucleotide sequence ID" value="NZ_JBHSTI010000065.1"/>
</dbReference>
<dbReference type="EMBL" id="JBHSTI010000065">
    <property type="protein sequence ID" value="MFC6239724.1"/>
    <property type="molecule type" value="Genomic_DNA"/>
</dbReference>
<dbReference type="Gene3D" id="1.20.120.450">
    <property type="entry name" value="dinb family like domain"/>
    <property type="match status" value="1"/>
</dbReference>
<dbReference type="Pfam" id="PF11716">
    <property type="entry name" value="MDMPI_N"/>
    <property type="match status" value="1"/>
</dbReference>
<dbReference type="GO" id="GO:0016853">
    <property type="term" value="F:isomerase activity"/>
    <property type="evidence" value="ECO:0007669"/>
    <property type="project" value="UniProtKB-KW"/>
</dbReference>
<name>A0ABW1T668_9ACTN</name>
<comment type="caution">
    <text evidence="2">The sequence shown here is derived from an EMBL/GenBank/DDBJ whole genome shotgun (WGS) entry which is preliminary data.</text>
</comment>
<proteinExistence type="predicted"/>
<dbReference type="NCBIfam" id="TIGR03083">
    <property type="entry name" value="maleylpyruvate isomerase family mycothiol-dependent enzyme"/>
    <property type="match status" value="1"/>
</dbReference>
<protein>
    <submittedName>
        <fullName evidence="2">Maleylpyruvate isomerase family mycothiol-dependent enzyme</fullName>
    </submittedName>
</protein>
<gene>
    <name evidence="2" type="ORF">ACFQGU_17775</name>
</gene>
<feature type="domain" description="Mycothiol-dependent maleylpyruvate isomerase metal-binding" evidence="1">
    <location>
        <begin position="23"/>
        <end position="164"/>
    </location>
</feature>
<evidence type="ECO:0000313" key="2">
    <source>
        <dbReference type="EMBL" id="MFC6239724.1"/>
    </source>
</evidence>
<accession>A0ABW1T668</accession>